<proteinExistence type="predicted"/>
<keyword evidence="3" id="KW-1185">Reference proteome</keyword>
<evidence type="ECO:0000313" key="3">
    <source>
        <dbReference type="Proteomes" id="UP000010411"/>
    </source>
</evidence>
<dbReference type="Proteomes" id="UP000010411">
    <property type="component" value="Unassembled WGS sequence"/>
</dbReference>
<comment type="caution">
    <text evidence="2">The sequence shown here is derived from an EMBL/GenBank/DDBJ whole genome shotgun (WGS) entry which is preliminary data.</text>
</comment>
<dbReference type="AlphaFoldDB" id="L1KPX3"/>
<accession>L1KPX3</accession>
<protein>
    <submittedName>
        <fullName evidence="2">Uncharacterized protein</fullName>
    </submittedName>
</protein>
<evidence type="ECO:0000256" key="1">
    <source>
        <dbReference type="SAM" id="MobiDB-lite"/>
    </source>
</evidence>
<dbReference type="EMBL" id="AEJC01000510">
    <property type="protein sequence ID" value="EKX62545.1"/>
    <property type="molecule type" value="Genomic_DNA"/>
</dbReference>
<feature type="region of interest" description="Disordered" evidence="1">
    <location>
        <begin position="1"/>
        <end position="64"/>
    </location>
</feature>
<reference evidence="2 3" key="1">
    <citation type="submission" date="2012-11" db="EMBL/GenBank/DDBJ databases">
        <authorList>
            <person name="Huguet-Tapia J.C."/>
            <person name="Durkin A.S."/>
            <person name="Pettis G.S."/>
            <person name="Badger J.H."/>
        </authorList>
    </citation>
    <scope>NUCLEOTIDE SEQUENCE [LARGE SCALE GENOMIC DNA]</scope>
    <source>
        <strain evidence="2 3">91-03</strain>
    </source>
</reference>
<feature type="compositionally biased region" description="Polar residues" evidence="1">
    <location>
        <begin position="9"/>
        <end position="19"/>
    </location>
</feature>
<evidence type="ECO:0000313" key="2">
    <source>
        <dbReference type="EMBL" id="EKX62545.1"/>
    </source>
</evidence>
<gene>
    <name evidence="2" type="ORF">STRIP9103_05546</name>
</gene>
<organism evidence="2 3">
    <name type="scientific">Streptomyces ipomoeae 91-03</name>
    <dbReference type="NCBI Taxonomy" id="698759"/>
    <lineage>
        <taxon>Bacteria</taxon>
        <taxon>Bacillati</taxon>
        <taxon>Actinomycetota</taxon>
        <taxon>Actinomycetes</taxon>
        <taxon>Kitasatosporales</taxon>
        <taxon>Streptomycetaceae</taxon>
        <taxon>Streptomyces</taxon>
    </lineage>
</organism>
<sequence>MASLRNMATALSGSPTMRTSPLDCASSPRRQPSADRPRHHVIKQDASPEDVAMPRITRTGTLFG</sequence>
<name>L1KPX3_9ACTN</name>